<keyword evidence="2" id="KW-1185">Reference proteome</keyword>
<dbReference type="EMBL" id="BGPR01120935">
    <property type="protein sequence ID" value="GBN20082.1"/>
    <property type="molecule type" value="Genomic_DNA"/>
</dbReference>
<organism evidence="1 2">
    <name type="scientific">Araneus ventricosus</name>
    <name type="common">Orbweaver spider</name>
    <name type="synonym">Epeira ventricosa</name>
    <dbReference type="NCBI Taxonomy" id="182803"/>
    <lineage>
        <taxon>Eukaryota</taxon>
        <taxon>Metazoa</taxon>
        <taxon>Ecdysozoa</taxon>
        <taxon>Arthropoda</taxon>
        <taxon>Chelicerata</taxon>
        <taxon>Arachnida</taxon>
        <taxon>Araneae</taxon>
        <taxon>Araneomorphae</taxon>
        <taxon>Entelegynae</taxon>
        <taxon>Araneoidea</taxon>
        <taxon>Araneidae</taxon>
        <taxon>Araneus</taxon>
    </lineage>
</organism>
<gene>
    <name evidence="1" type="ORF">AVEN_220657_1</name>
</gene>
<dbReference type="AlphaFoldDB" id="A0A4Y2M028"/>
<dbReference type="Proteomes" id="UP000499080">
    <property type="component" value="Unassembled WGS sequence"/>
</dbReference>
<evidence type="ECO:0000313" key="1">
    <source>
        <dbReference type="EMBL" id="GBN20082.1"/>
    </source>
</evidence>
<proteinExistence type="predicted"/>
<evidence type="ECO:0000313" key="2">
    <source>
        <dbReference type="Proteomes" id="UP000499080"/>
    </source>
</evidence>
<name>A0A4Y2M028_ARAVE</name>
<comment type="caution">
    <text evidence="1">The sequence shown here is derived from an EMBL/GenBank/DDBJ whole genome shotgun (WGS) entry which is preliminary data.</text>
</comment>
<reference evidence="1 2" key="1">
    <citation type="journal article" date="2019" name="Sci. Rep.">
        <title>Orb-weaving spider Araneus ventricosus genome elucidates the spidroin gene catalogue.</title>
        <authorList>
            <person name="Kono N."/>
            <person name="Nakamura H."/>
            <person name="Ohtoshi R."/>
            <person name="Moran D.A.P."/>
            <person name="Shinohara A."/>
            <person name="Yoshida Y."/>
            <person name="Fujiwara M."/>
            <person name="Mori M."/>
            <person name="Tomita M."/>
            <person name="Arakawa K."/>
        </authorList>
    </citation>
    <scope>NUCLEOTIDE SEQUENCE [LARGE SCALE GENOMIC DNA]</scope>
</reference>
<protein>
    <submittedName>
        <fullName evidence="1">Uncharacterized protein</fullName>
    </submittedName>
</protein>
<dbReference type="OrthoDB" id="6433336at2759"/>
<sequence length="99" mass="11135">MDSEAQIDEAIQIFTCCITSAINLSTRTKVISGPFRQLPKEILSKIDSENSTKLLSSHHTKEKPTNFKKKSERTLKPMTIIDGKKQLWTSTPKTTPSTK</sequence>
<accession>A0A4Y2M028</accession>